<name>A0ABR2TTW2_9ROSI</name>
<gene>
    <name evidence="1" type="ORF">V6N11_015771</name>
</gene>
<organism evidence="1 2">
    <name type="scientific">Hibiscus sabdariffa</name>
    <name type="common">roselle</name>
    <dbReference type="NCBI Taxonomy" id="183260"/>
    <lineage>
        <taxon>Eukaryota</taxon>
        <taxon>Viridiplantae</taxon>
        <taxon>Streptophyta</taxon>
        <taxon>Embryophyta</taxon>
        <taxon>Tracheophyta</taxon>
        <taxon>Spermatophyta</taxon>
        <taxon>Magnoliopsida</taxon>
        <taxon>eudicotyledons</taxon>
        <taxon>Gunneridae</taxon>
        <taxon>Pentapetalae</taxon>
        <taxon>rosids</taxon>
        <taxon>malvids</taxon>
        <taxon>Malvales</taxon>
        <taxon>Malvaceae</taxon>
        <taxon>Malvoideae</taxon>
        <taxon>Hibiscus</taxon>
    </lineage>
</organism>
<protein>
    <submittedName>
        <fullName evidence="1">Uncharacterized protein</fullName>
    </submittedName>
</protein>
<dbReference type="Proteomes" id="UP001396334">
    <property type="component" value="Unassembled WGS sequence"/>
</dbReference>
<comment type="caution">
    <text evidence="1">The sequence shown here is derived from an EMBL/GenBank/DDBJ whole genome shotgun (WGS) entry which is preliminary data.</text>
</comment>
<reference evidence="1 2" key="1">
    <citation type="journal article" date="2024" name="G3 (Bethesda)">
        <title>Genome assembly of Hibiscus sabdariffa L. provides insights into metabolisms of medicinal natural products.</title>
        <authorList>
            <person name="Kim T."/>
        </authorList>
    </citation>
    <scope>NUCLEOTIDE SEQUENCE [LARGE SCALE GENOMIC DNA]</scope>
    <source>
        <strain evidence="1">TK-2024</strain>
        <tissue evidence="1">Old leaves</tissue>
    </source>
</reference>
<keyword evidence="2" id="KW-1185">Reference proteome</keyword>
<dbReference type="EMBL" id="JBBPBN010000004">
    <property type="protein sequence ID" value="KAK9040628.1"/>
    <property type="molecule type" value="Genomic_DNA"/>
</dbReference>
<evidence type="ECO:0000313" key="2">
    <source>
        <dbReference type="Proteomes" id="UP001396334"/>
    </source>
</evidence>
<sequence>MQHVRPFGEEDKGMSWAGVIFVHSSARARLYVSNNAGLGWAQFPKRACLKKHVGSNAFPIILLAVESKVKSTVSTSTLKDKDRRTGGRQRLCLFLFFRGPGLTRMPCPLDKYVYKIDT</sequence>
<evidence type="ECO:0000313" key="1">
    <source>
        <dbReference type="EMBL" id="KAK9040628.1"/>
    </source>
</evidence>
<accession>A0ABR2TTW2</accession>
<proteinExistence type="predicted"/>